<dbReference type="Pfam" id="PF00443">
    <property type="entry name" value="UCH"/>
    <property type="match status" value="1"/>
</dbReference>
<dbReference type="InterPro" id="IPR005828">
    <property type="entry name" value="MFS_sugar_transport-like"/>
</dbReference>
<dbReference type="InterPro" id="IPR001394">
    <property type="entry name" value="Peptidase_C19_UCH"/>
</dbReference>
<feature type="region of interest" description="Disordered" evidence="7">
    <location>
        <begin position="597"/>
        <end position="646"/>
    </location>
</feature>
<feature type="transmembrane region" description="Helical" evidence="8">
    <location>
        <begin position="681"/>
        <end position="699"/>
    </location>
</feature>
<dbReference type="EMBL" id="NAJL01000094">
    <property type="protein sequence ID" value="TKA21905.1"/>
    <property type="molecule type" value="Genomic_DNA"/>
</dbReference>
<dbReference type="InterPro" id="IPR050360">
    <property type="entry name" value="MFS_Sugar_Transporters"/>
</dbReference>
<evidence type="ECO:0000313" key="11">
    <source>
        <dbReference type="EMBL" id="TKA21905.1"/>
    </source>
</evidence>
<evidence type="ECO:0000256" key="3">
    <source>
        <dbReference type="ARBA" id="ARBA00022448"/>
    </source>
</evidence>
<feature type="transmembrane region" description="Helical" evidence="8">
    <location>
        <begin position="1087"/>
        <end position="1108"/>
    </location>
</feature>
<evidence type="ECO:0000256" key="2">
    <source>
        <dbReference type="ARBA" id="ARBA00010992"/>
    </source>
</evidence>
<dbReference type="PROSITE" id="PS50850">
    <property type="entry name" value="MFS"/>
    <property type="match status" value="1"/>
</dbReference>
<dbReference type="NCBIfam" id="TIGR00879">
    <property type="entry name" value="SP"/>
    <property type="match status" value="1"/>
</dbReference>
<dbReference type="GO" id="GO:0016020">
    <property type="term" value="C:membrane"/>
    <property type="evidence" value="ECO:0007669"/>
    <property type="project" value="UniProtKB-SubCell"/>
</dbReference>
<keyword evidence="4 8" id="KW-0812">Transmembrane</keyword>
<keyword evidence="6 8" id="KW-0472">Membrane</keyword>
<proteinExistence type="inferred from homology"/>
<dbReference type="InterPro" id="IPR038765">
    <property type="entry name" value="Papain-like_cys_pep_sf"/>
</dbReference>
<dbReference type="GO" id="GO:0016579">
    <property type="term" value="P:protein deubiquitination"/>
    <property type="evidence" value="ECO:0007669"/>
    <property type="project" value="InterPro"/>
</dbReference>
<dbReference type="AlphaFoldDB" id="A0A4U0TK00"/>
<gene>
    <name evidence="11" type="ORF">B0A50_08602</name>
</gene>
<dbReference type="SUPFAM" id="SSF103473">
    <property type="entry name" value="MFS general substrate transporter"/>
    <property type="match status" value="1"/>
</dbReference>
<feature type="transmembrane region" description="Helical" evidence="8">
    <location>
        <begin position="839"/>
        <end position="859"/>
    </location>
</feature>
<feature type="domain" description="Major facilitator superfamily (MFS) profile" evidence="10">
    <location>
        <begin position="665"/>
        <end position="1112"/>
    </location>
</feature>
<comment type="caution">
    <text evidence="11">The sequence shown here is derived from an EMBL/GenBank/DDBJ whole genome shotgun (WGS) entry which is preliminary data.</text>
</comment>
<comment type="similarity">
    <text evidence="2">Belongs to the major facilitator superfamily. Sugar transporter (TC 2.A.1.1) family.</text>
</comment>
<dbReference type="InterPro" id="IPR005829">
    <property type="entry name" value="Sugar_transporter_CS"/>
</dbReference>
<feature type="transmembrane region" description="Helical" evidence="8">
    <location>
        <begin position="964"/>
        <end position="985"/>
    </location>
</feature>
<evidence type="ECO:0000256" key="8">
    <source>
        <dbReference type="SAM" id="Phobius"/>
    </source>
</evidence>
<dbReference type="PANTHER" id="PTHR48022">
    <property type="entry name" value="PLASTIDIC GLUCOSE TRANSPORTER 4"/>
    <property type="match status" value="1"/>
</dbReference>
<dbReference type="Gene3D" id="1.20.1250.20">
    <property type="entry name" value="MFS general substrate transporter like domains"/>
    <property type="match status" value="1"/>
</dbReference>
<dbReference type="InterPro" id="IPR018200">
    <property type="entry name" value="USP_CS"/>
</dbReference>
<feature type="transmembrane region" description="Helical" evidence="8">
    <location>
        <begin position="745"/>
        <end position="763"/>
    </location>
</feature>
<evidence type="ECO:0000259" key="10">
    <source>
        <dbReference type="PROSITE" id="PS50850"/>
    </source>
</evidence>
<evidence type="ECO:0000256" key="7">
    <source>
        <dbReference type="SAM" id="MobiDB-lite"/>
    </source>
</evidence>
<dbReference type="OrthoDB" id="2020758at2759"/>
<keyword evidence="3" id="KW-0813">Transport</keyword>
<accession>A0A4U0TK00</accession>
<sequence>MNRRGHLEDVQLPQNPPSSSATIVTGILAVYAIHQLLVYFDFAILSPQELLWNALVYAAPARLLLDAEKRRELKANNMLSQMHAAKSEAMRKMLRLGGGSLSHKATGGEGIMRRVSLFNSGEDAQPTTDAPPGLGNWDNSCYQNSVLQGLSSLHSLKTYMAWLASKVEDPDSTNASLYETVGKLNSASNNGRQLWTPAKLKSMSSWQQQDAQEYFSKIMDELDKEASKAVQSEKEKAGLETIAESQAHAESEKKVEELLDRVSRNPMEGLLAQRVALPLGSAMSYDLSECLNDYTNLEEISEVDCAKCTLLRSEGQLRQMLPETDTPEPVTTTTILDDNTKKTLGLPPELRVLAAKRLEAIERALEEGDFSDKTLNEACQIPKKAHVSSTKTRQAIVGRAPQSLVVHVNRSVFDEITGDQRKNHASVRYPAVLNLGAWMMQGECNRGPKESLLQGAGSDPATAYALKAVVTHYGRHENGHYICYRKHPALKTTEVAEGGDGEVKEQPAEKWWRLSDEDVSVVSEETVLAQGGVFMLFYEREQLVKKPSSPEPVAAGVKLSADQSMLTAPAEYNEAIEATATEPQPAGNIDDAEAVRIDHDSRPNITPPNGVIEEAPGTMPQPSTPATTTSGSDSSSEVERPNQQSWLETNTFAMALTGKRLQLTLAVTGAIAWILQGYDQALMNGLLTLPTFVATFAAIDTSTPALEDENSKLQGTAVALYEVGAAVGALSMFFFGDWYGRKKPAMGAAVVVLIGVVLQATSFDLAQLIVARIVTGLGVGAFTATLPSWVGESADANHRGWLIMLEGSGAIFGVMFVGWLELGFYFVPDNSAVEVSWRFPIAFQAIFPLAVLCIVPYLAESPRWLLAKDKHIEGRKVLARLEDEPEDSELVTARMQVILNSLYADMQGHSRNPFARTPNVHLNRTLLAVGINVLAQMSGVNVITFYSNTTLERDLGYGAVLSRIISSCLQTWQFIAATFAIFLIDRFGRRRLLLIGACFMVLANTGLTGLQSHAANHPTIAGCSLIFYFIALAAFPIGLFLIPFMYASEIAPLRIRAQVTAMSSGANWLFNFLVAKVTPIAFDNISWRYYCVYICTNCLTVLVVWLFIPETKGRTLEDIDACFLGSANARQPVKMAKTMQPGFAEEVNMSEKAGLGTNRVEKTT</sequence>
<dbReference type="InterPro" id="IPR003663">
    <property type="entry name" value="Sugar/inositol_transpt"/>
</dbReference>
<feature type="transmembrane region" description="Helical" evidence="8">
    <location>
        <begin position="1025"/>
        <end position="1047"/>
    </location>
</feature>
<dbReference type="PROSITE" id="PS00216">
    <property type="entry name" value="SUGAR_TRANSPORT_1"/>
    <property type="match status" value="1"/>
</dbReference>
<feature type="transmembrane region" description="Helical" evidence="8">
    <location>
        <begin position="1059"/>
        <end position="1081"/>
    </location>
</feature>
<organism evidence="11 12">
    <name type="scientific">Salinomyces thailandicus</name>
    <dbReference type="NCBI Taxonomy" id="706561"/>
    <lineage>
        <taxon>Eukaryota</taxon>
        <taxon>Fungi</taxon>
        <taxon>Dikarya</taxon>
        <taxon>Ascomycota</taxon>
        <taxon>Pezizomycotina</taxon>
        <taxon>Dothideomycetes</taxon>
        <taxon>Dothideomycetidae</taxon>
        <taxon>Mycosphaerellales</taxon>
        <taxon>Teratosphaeriaceae</taxon>
        <taxon>Salinomyces</taxon>
    </lineage>
</organism>
<dbReference type="Proteomes" id="UP000308549">
    <property type="component" value="Unassembled WGS sequence"/>
</dbReference>
<dbReference type="GO" id="GO:0004843">
    <property type="term" value="F:cysteine-type deubiquitinase activity"/>
    <property type="evidence" value="ECO:0007669"/>
    <property type="project" value="InterPro"/>
</dbReference>
<dbReference type="PROSITE" id="PS00973">
    <property type="entry name" value="USP_2"/>
    <property type="match status" value="1"/>
</dbReference>
<dbReference type="PANTHER" id="PTHR48022:SF68">
    <property type="entry name" value="MAJOR FACILITATOR SUPERFAMILY (MFS) PROFILE DOMAIN-CONTAINING PROTEIN-RELATED"/>
    <property type="match status" value="1"/>
</dbReference>
<dbReference type="Pfam" id="PF00083">
    <property type="entry name" value="Sugar_tr"/>
    <property type="match status" value="1"/>
</dbReference>
<feature type="transmembrane region" description="Helical" evidence="8">
    <location>
        <begin position="802"/>
        <end position="827"/>
    </location>
</feature>
<evidence type="ECO:0000256" key="6">
    <source>
        <dbReference type="ARBA" id="ARBA00023136"/>
    </source>
</evidence>
<evidence type="ECO:0000259" key="9">
    <source>
        <dbReference type="PROSITE" id="PS50235"/>
    </source>
</evidence>
<dbReference type="InterPro" id="IPR028889">
    <property type="entry name" value="USP"/>
</dbReference>
<dbReference type="PRINTS" id="PR00171">
    <property type="entry name" value="SUGRTRNSPORT"/>
</dbReference>
<reference evidence="11 12" key="1">
    <citation type="submission" date="2017-03" db="EMBL/GenBank/DDBJ databases">
        <title>Genomes of endolithic fungi from Antarctica.</title>
        <authorList>
            <person name="Coleine C."/>
            <person name="Masonjones S."/>
            <person name="Stajich J.E."/>
        </authorList>
    </citation>
    <scope>NUCLEOTIDE SEQUENCE [LARGE SCALE GENOMIC DNA]</scope>
    <source>
        <strain evidence="11 12">CCFEE 6315</strain>
    </source>
</reference>
<name>A0A4U0TK00_9PEZI</name>
<evidence type="ECO:0000313" key="12">
    <source>
        <dbReference type="Proteomes" id="UP000308549"/>
    </source>
</evidence>
<evidence type="ECO:0000256" key="5">
    <source>
        <dbReference type="ARBA" id="ARBA00022989"/>
    </source>
</evidence>
<keyword evidence="12" id="KW-1185">Reference proteome</keyword>
<feature type="compositionally biased region" description="Polar residues" evidence="7">
    <location>
        <begin position="620"/>
        <end position="646"/>
    </location>
</feature>
<dbReference type="PROSITE" id="PS50235">
    <property type="entry name" value="USP_3"/>
    <property type="match status" value="1"/>
</dbReference>
<dbReference type="InterPro" id="IPR020846">
    <property type="entry name" value="MFS_dom"/>
</dbReference>
<dbReference type="InterPro" id="IPR036259">
    <property type="entry name" value="MFS_trans_sf"/>
</dbReference>
<protein>
    <submittedName>
        <fullName evidence="11">Uncharacterized protein</fullName>
    </submittedName>
</protein>
<evidence type="ECO:0000256" key="1">
    <source>
        <dbReference type="ARBA" id="ARBA00004141"/>
    </source>
</evidence>
<dbReference type="Gene3D" id="3.90.70.10">
    <property type="entry name" value="Cysteine proteinases"/>
    <property type="match status" value="1"/>
</dbReference>
<feature type="transmembrane region" description="Helical" evidence="8">
    <location>
        <begin position="926"/>
        <end position="944"/>
    </location>
</feature>
<feature type="transmembrane region" description="Helical" evidence="8">
    <location>
        <begin position="769"/>
        <end position="790"/>
    </location>
</feature>
<feature type="transmembrane region" description="Helical" evidence="8">
    <location>
        <begin position="719"/>
        <end position="738"/>
    </location>
</feature>
<keyword evidence="5 8" id="KW-1133">Transmembrane helix</keyword>
<comment type="subcellular location">
    <subcellularLocation>
        <location evidence="1">Membrane</location>
        <topology evidence="1">Multi-pass membrane protein</topology>
    </subcellularLocation>
</comment>
<evidence type="ECO:0000256" key="4">
    <source>
        <dbReference type="ARBA" id="ARBA00022692"/>
    </source>
</evidence>
<dbReference type="GO" id="GO:0005351">
    <property type="term" value="F:carbohydrate:proton symporter activity"/>
    <property type="evidence" value="ECO:0007669"/>
    <property type="project" value="TreeGrafter"/>
</dbReference>
<feature type="domain" description="USP" evidence="9">
    <location>
        <begin position="132"/>
        <end position="541"/>
    </location>
</feature>
<feature type="transmembrane region" description="Helical" evidence="8">
    <location>
        <begin position="992"/>
        <end position="1013"/>
    </location>
</feature>
<dbReference type="SUPFAM" id="SSF54001">
    <property type="entry name" value="Cysteine proteinases"/>
    <property type="match status" value="1"/>
</dbReference>
<dbReference type="CDD" id="cd02662">
    <property type="entry name" value="Peptidase_C19F"/>
    <property type="match status" value="1"/>
</dbReference>